<gene>
    <name evidence="4" type="ORF">K7432_004002</name>
</gene>
<name>A0ABR2WYZ7_9FUNG</name>
<dbReference type="InterPro" id="IPR001005">
    <property type="entry name" value="SANT/Myb"/>
</dbReference>
<proteinExistence type="predicted"/>
<evidence type="ECO:0000313" key="5">
    <source>
        <dbReference type="Proteomes" id="UP001479436"/>
    </source>
</evidence>
<accession>A0ABR2WYZ7</accession>
<evidence type="ECO:0000256" key="1">
    <source>
        <dbReference type="SAM" id="Coils"/>
    </source>
</evidence>
<reference evidence="4 5" key="1">
    <citation type="submission" date="2023-04" db="EMBL/GenBank/DDBJ databases">
        <title>Genome of Basidiobolus ranarum AG-B5.</title>
        <authorList>
            <person name="Stajich J.E."/>
            <person name="Carter-House D."/>
            <person name="Gryganskyi A."/>
        </authorList>
    </citation>
    <scope>NUCLEOTIDE SEQUENCE [LARGE SCALE GENOMIC DNA]</scope>
    <source>
        <strain evidence="4 5">AG-B5</strain>
    </source>
</reference>
<evidence type="ECO:0000259" key="3">
    <source>
        <dbReference type="PROSITE" id="PS50090"/>
    </source>
</evidence>
<sequence length="424" mass="48624">MSALNGSITIATESSSPLAVHTQPAEELQTAVAPTATDSLTDLNITPVFPTGEMSLCEVHEDSIKSLQTSFAPEETQEAIPQVVHTVESVQEQVEHTLEQVEHFANLERMEEEAHQLQEMQVLQGEVVPQQIKNEVIQTAPHAEPVQNMDYSLTPASTIEENSPTREVSTPSYMDKSNKERELSASSKRERSENWQHSETKLLLKLWEKYYNELKKYKRNSTVWDRIAEELRAAGFDRNAAQCKSRVRVLMAKYKACLVDDMEDVEAVEGFDYYNDLKKLVSGNFTHIGTPDHKDSKSSSPNPFNIMRTTNGALTLGDDSMIDEDEHEHDSTGAHSQKKRKMTDQLCELVTYLIQRDEKRAKEREEELQIRQQRHEAKLKERAEKIQRREERARAREQEMQRVFNTQLELMKSLVDTINRPAEL</sequence>
<evidence type="ECO:0000313" key="4">
    <source>
        <dbReference type="EMBL" id="KAK9766733.1"/>
    </source>
</evidence>
<dbReference type="PROSITE" id="PS50090">
    <property type="entry name" value="MYB_LIKE"/>
    <property type="match status" value="1"/>
</dbReference>
<protein>
    <recommendedName>
        <fullName evidence="3">Myb-like domain-containing protein</fullName>
    </recommendedName>
</protein>
<dbReference type="EMBL" id="JASJQH010000130">
    <property type="protein sequence ID" value="KAK9766733.1"/>
    <property type="molecule type" value="Genomic_DNA"/>
</dbReference>
<feature type="domain" description="Myb-like" evidence="3">
    <location>
        <begin position="187"/>
        <end position="251"/>
    </location>
</feature>
<dbReference type="Proteomes" id="UP001479436">
    <property type="component" value="Unassembled WGS sequence"/>
</dbReference>
<dbReference type="PANTHER" id="PTHR47595">
    <property type="entry name" value="HEAT SHOCK 70 KDA PROTEIN 14"/>
    <property type="match status" value="1"/>
</dbReference>
<feature type="compositionally biased region" description="Polar residues" evidence="2">
    <location>
        <begin position="155"/>
        <end position="172"/>
    </location>
</feature>
<dbReference type="PANTHER" id="PTHR47595:SF1">
    <property type="entry name" value="MYB_SANT-LIKE DNA-BINDING DOMAIN-CONTAINING PROTEIN"/>
    <property type="match status" value="1"/>
</dbReference>
<comment type="caution">
    <text evidence="4">The sequence shown here is derived from an EMBL/GenBank/DDBJ whole genome shotgun (WGS) entry which is preliminary data.</text>
</comment>
<keyword evidence="5" id="KW-1185">Reference proteome</keyword>
<organism evidence="4 5">
    <name type="scientific">Basidiobolus ranarum</name>
    <dbReference type="NCBI Taxonomy" id="34480"/>
    <lineage>
        <taxon>Eukaryota</taxon>
        <taxon>Fungi</taxon>
        <taxon>Fungi incertae sedis</taxon>
        <taxon>Zoopagomycota</taxon>
        <taxon>Entomophthoromycotina</taxon>
        <taxon>Basidiobolomycetes</taxon>
        <taxon>Basidiobolales</taxon>
        <taxon>Basidiobolaceae</taxon>
        <taxon>Basidiobolus</taxon>
    </lineage>
</organism>
<feature type="compositionally biased region" description="Basic and acidic residues" evidence="2">
    <location>
        <begin position="176"/>
        <end position="191"/>
    </location>
</feature>
<dbReference type="InterPro" id="IPR044822">
    <property type="entry name" value="Myb_DNA-bind_4"/>
</dbReference>
<feature type="region of interest" description="Disordered" evidence="2">
    <location>
        <begin position="155"/>
        <end position="191"/>
    </location>
</feature>
<dbReference type="Gene3D" id="1.10.10.60">
    <property type="entry name" value="Homeodomain-like"/>
    <property type="match status" value="1"/>
</dbReference>
<dbReference type="Pfam" id="PF13837">
    <property type="entry name" value="Myb_DNA-bind_4"/>
    <property type="match status" value="1"/>
</dbReference>
<feature type="coiled-coil region" evidence="1">
    <location>
        <begin position="354"/>
        <end position="403"/>
    </location>
</feature>
<evidence type="ECO:0000256" key="2">
    <source>
        <dbReference type="SAM" id="MobiDB-lite"/>
    </source>
</evidence>
<keyword evidence="1" id="KW-0175">Coiled coil</keyword>